<name>A0ABQ3VPS0_9CHLR</name>
<evidence type="ECO:0000313" key="2">
    <source>
        <dbReference type="Proteomes" id="UP000635565"/>
    </source>
</evidence>
<dbReference type="EMBL" id="BNJJ01000018">
    <property type="protein sequence ID" value="GHO87681.1"/>
    <property type="molecule type" value="Genomic_DNA"/>
</dbReference>
<organism evidence="1 2">
    <name type="scientific">Dictyobacter formicarum</name>
    <dbReference type="NCBI Taxonomy" id="2778368"/>
    <lineage>
        <taxon>Bacteria</taxon>
        <taxon>Bacillati</taxon>
        <taxon>Chloroflexota</taxon>
        <taxon>Ktedonobacteria</taxon>
        <taxon>Ktedonobacterales</taxon>
        <taxon>Dictyobacteraceae</taxon>
        <taxon>Dictyobacter</taxon>
    </lineage>
</organism>
<proteinExistence type="predicted"/>
<reference evidence="1 2" key="1">
    <citation type="journal article" date="2021" name="Int. J. Syst. Evol. Microbiol.">
        <title>Reticulibacter mediterranei gen. nov., sp. nov., within the new family Reticulibacteraceae fam. nov., and Ktedonospora formicarum gen. nov., sp. nov., Ktedonobacter robiniae sp. nov., Dictyobacter formicarum sp. nov. and Dictyobacter arantiisoli sp. nov., belonging to the class Ktedonobacteria.</title>
        <authorList>
            <person name="Yabe S."/>
            <person name="Zheng Y."/>
            <person name="Wang C.M."/>
            <person name="Sakai Y."/>
            <person name="Abe K."/>
            <person name="Yokota A."/>
            <person name="Donadio S."/>
            <person name="Cavaletti L."/>
            <person name="Monciardini P."/>
        </authorList>
    </citation>
    <scope>NUCLEOTIDE SEQUENCE [LARGE SCALE GENOMIC DNA]</scope>
    <source>
        <strain evidence="1 2">SOSP1-9</strain>
    </source>
</reference>
<accession>A0ABQ3VPS0</accession>
<dbReference type="RefSeq" id="WP_201365211.1">
    <property type="nucleotide sequence ID" value="NZ_BNJJ01000018.1"/>
</dbReference>
<keyword evidence="2" id="KW-1185">Reference proteome</keyword>
<sequence>MRLGIDFGTCFSSAAFLEGDILTLIKDPASLVFSIPSSVFVTFQGQILSGKAANNQRLRDPLCYRREIRRDLGNTHPLLLGGKAWLPEQLVMHVLRKTKHDADAFMISSGHPTFTGAVITIPATYQQHKHGLMCQAAIKDKF</sequence>
<evidence type="ECO:0008006" key="3">
    <source>
        <dbReference type="Google" id="ProtNLM"/>
    </source>
</evidence>
<dbReference type="SUPFAM" id="SSF53067">
    <property type="entry name" value="Actin-like ATPase domain"/>
    <property type="match status" value="1"/>
</dbReference>
<comment type="caution">
    <text evidence="1">The sequence shown here is derived from an EMBL/GenBank/DDBJ whole genome shotgun (WGS) entry which is preliminary data.</text>
</comment>
<protein>
    <recommendedName>
        <fullName evidence="3">Actin-like protein N-terminal domain-containing protein</fullName>
    </recommendedName>
</protein>
<gene>
    <name evidence="1" type="ORF">KSZ_56870</name>
</gene>
<evidence type="ECO:0000313" key="1">
    <source>
        <dbReference type="EMBL" id="GHO87681.1"/>
    </source>
</evidence>
<dbReference type="Proteomes" id="UP000635565">
    <property type="component" value="Unassembled WGS sequence"/>
</dbReference>
<dbReference type="InterPro" id="IPR043129">
    <property type="entry name" value="ATPase_NBD"/>
</dbReference>
<dbReference type="Gene3D" id="3.30.420.40">
    <property type="match status" value="1"/>
</dbReference>